<dbReference type="RefSeq" id="WP_146460379.1">
    <property type="nucleotide sequence ID" value="NZ_SJPW01000006.1"/>
</dbReference>
<feature type="compositionally biased region" description="Basic and acidic residues" evidence="1">
    <location>
        <begin position="845"/>
        <end position="863"/>
    </location>
</feature>
<reference evidence="3 4" key="1">
    <citation type="submission" date="2019-02" db="EMBL/GenBank/DDBJ databases">
        <title>Deep-cultivation of Planctomycetes and their phenomic and genomic characterization uncovers novel biology.</title>
        <authorList>
            <person name="Wiegand S."/>
            <person name="Jogler M."/>
            <person name="Boedeker C."/>
            <person name="Pinto D."/>
            <person name="Vollmers J."/>
            <person name="Rivas-Marin E."/>
            <person name="Kohn T."/>
            <person name="Peeters S.H."/>
            <person name="Heuer A."/>
            <person name="Rast P."/>
            <person name="Oberbeckmann S."/>
            <person name="Bunk B."/>
            <person name="Jeske O."/>
            <person name="Meyerdierks A."/>
            <person name="Storesund J.E."/>
            <person name="Kallscheuer N."/>
            <person name="Luecker S."/>
            <person name="Lage O.M."/>
            <person name="Pohl T."/>
            <person name="Merkel B.J."/>
            <person name="Hornburger P."/>
            <person name="Mueller R.-W."/>
            <person name="Bruemmer F."/>
            <person name="Labrenz M."/>
            <person name="Spormann A.M."/>
            <person name="Op Den Camp H."/>
            <person name="Overmann J."/>
            <person name="Amann R."/>
            <person name="Jetten M.S.M."/>
            <person name="Mascher T."/>
            <person name="Medema M.H."/>
            <person name="Devos D.P."/>
            <person name="Kaster A.-K."/>
            <person name="Ovreas L."/>
            <person name="Rohde M."/>
            <person name="Galperin M.Y."/>
            <person name="Jogler C."/>
        </authorList>
    </citation>
    <scope>NUCLEOTIDE SEQUENCE [LARGE SCALE GENOMIC DNA]</scope>
    <source>
        <strain evidence="3 4">Poly51</strain>
    </source>
</reference>
<feature type="compositionally biased region" description="Polar residues" evidence="1">
    <location>
        <begin position="745"/>
        <end position="759"/>
    </location>
</feature>
<feature type="region of interest" description="Disordered" evidence="1">
    <location>
        <begin position="625"/>
        <end position="676"/>
    </location>
</feature>
<organism evidence="3 4">
    <name type="scientific">Rubripirellula tenax</name>
    <dbReference type="NCBI Taxonomy" id="2528015"/>
    <lineage>
        <taxon>Bacteria</taxon>
        <taxon>Pseudomonadati</taxon>
        <taxon>Planctomycetota</taxon>
        <taxon>Planctomycetia</taxon>
        <taxon>Pirellulales</taxon>
        <taxon>Pirellulaceae</taxon>
        <taxon>Rubripirellula</taxon>
    </lineage>
</organism>
<feature type="compositionally biased region" description="Basic and acidic residues" evidence="1">
    <location>
        <begin position="760"/>
        <end position="778"/>
    </location>
</feature>
<feature type="compositionally biased region" description="Low complexity" evidence="1">
    <location>
        <begin position="625"/>
        <end position="639"/>
    </location>
</feature>
<feature type="transmembrane region" description="Helical" evidence="2">
    <location>
        <begin position="51"/>
        <end position="76"/>
    </location>
</feature>
<dbReference type="EMBL" id="SJPW01000006">
    <property type="protein sequence ID" value="TWU48816.1"/>
    <property type="molecule type" value="Genomic_DNA"/>
</dbReference>
<feature type="transmembrane region" description="Helical" evidence="2">
    <location>
        <begin position="142"/>
        <end position="160"/>
    </location>
</feature>
<feature type="compositionally biased region" description="Low complexity" evidence="1">
    <location>
        <begin position="1037"/>
        <end position="1050"/>
    </location>
</feature>
<feature type="compositionally biased region" description="Low complexity" evidence="1">
    <location>
        <begin position="1009"/>
        <end position="1029"/>
    </location>
</feature>
<feature type="compositionally biased region" description="Pro residues" evidence="1">
    <location>
        <begin position="493"/>
        <end position="505"/>
    </location>
</feature>
<keyword evidence="2" id="KW-0812">Transmembrane</keyword>
<keyword evidence="2" id="KW-1133">Transmembrane helix</keyword>
<feature type="compositionally biased region" description="Basic and acidic residues" evidence="1">
    <location>
        <begin position="786"/>
        <end position="803"/>
    </location>
</feature>
<feature type="region of interest" description="Disordered" evidence="1">
    <location>
        <begin position="926"/>
        <end position="1094"/>
    </location>
</feature>
<evidence type="ECO:0000256" key="2">
    <source>
        <dbReference type="SAM" id="Phobius"/>
    </source>
</evidence>
<name>A0A5C6EMN6_9BACT</name>
<feature type="compositionally biased region" description="Basic and acidic residues" evidence="1">
    <location>
        <begin position="735"/>
        <end position="744"/>
    </location>
</feature>
<feature type="compositionally biased region" description="Basic and acidic residues" evidence="1">
    <location>
        <begin position="926"/>
        <end position="939"/>
    </location>
</feature>
<accession>A0A5C6EMN6</accession>
<protein>
    <submittedName>
        <fullName evidence="3">Uncharacterized protein</fullName>
    </submittedName>
</protein>
<feature type="compositionally biased region" description="Low complexity" evidence="1">
    <location>
        <begin position="660"/>
        <end position="676"/>
    </location>
</feature>
<feature type="region of interest" description="Disordered" evidence="1">
    <location>
        <begin position="735"/>
        <end position="863"/>
    </location>
</feature>
<feature type="transmembrane region" description="Helical" evidence="2">
    <location>
        <begin position="21"/>
        <end position="39"/>
    </location>
</feature>
<evidence type="ECO:0000256" key="1">
    <source>
        <dbReference type="SAM" id="MobiDB-lite"/>
    </source>
</evidence>
<dbReference type="Proteomes" id="UP000318288">
    <property type="component" value="Unassembled WGS sequence"/>
</dbReference>
<keyword evidence="4" id="KW-1185">Reference proteome</keyword>
<dbReference type="PANTHER" id="PTHR23159">
    <property type="entry name" value="CENTROSOMAL PROTEIN 2"/>
    <property type="match status" value="1"/>
</dbReference>
<feature type="compositionally biased region" description="Basic and acidic residues" evidence="1">
    <location>
        <begin position="821"/>
        <end position="833"/>
    </location>
</feature>
<feature type="compositionally biased region" description="Polar residues" evidence="1">
    <location>
        <begin position="973"/>
        <end position="995"/>
    </location>
</feature>
<proteinExistence type="predicted"/>
<dbReference type="OrthoDB" id="221248at2"/>
<sequence length="1195" mass="132196">MNESLLHRMRPVTRRLRLMRFWQVWAVFAVVAVAVAWWLKSRAGSGVIDGYGAALTLASIAFGCAVAVAIGCALMYRDPRMVARRIEEKFPALDQRLLTALSQRDDQLGFLQQRVVREARDHSRSNAWIDAVSAKQFWLSRLSGLAATALLVAGIVSLSVTTPKAQGRALPAIDPGAEPVVLPGNVEIEKGTSFVVTTRFAGGGVDRGELIVEDASGTERTLPMTQSLDDPVLAAFVASVQDPLQYRVTARSWSSESYRVDVFEYPEMKRADASLEYPSYTSLVPKRIENTVRVSAVVGTQLTWQIMLNKPVVTAVLVDEDGLRLPLAFANPEASVGEVALLVQQSQRFTLELVDDAGRKNKYPPTLVVRALANEPPKLKVTPAKDSEVSALEEFPLLLNVVDDFGVSEVGLVYSLSGGQPTEITLRRDIQRGEKVTLEQMLALEDLNAQPDQLLAYHFFATDVDADGNARRTDSDMYFAEVRPFDQIFRQGDPPPSGPPSPPSPSAAQADELAELQKEIISATWRVIRDQRSLGKNDTFNTSVDLLAESQQEALAKLEELASELSDPRSQAFVDAVRSSMTSAAEAIEASRADAKGGKLSKAVPHEQAAYGGLLKLRAREFEVAKAQQKPSQGQSSAAQKKRQQQLDDLELEQDENRYETQSQAEPSSQEEAAQQEVRQLLSMLRDLARRQEDLNEELAQLQSALEQAETEEERKAIERQLQRLRDQQEDLLRETDELAERMNDSSNEASNADAQEQLQDTRQDVQEAAKALEEKDVATALASGKRAERQFEDMRDDFRKEAAGQFNDAMRQMRSEAQTLDEKQQELVEKLADVPSADESPGLRPEESRPDVESEMEEQREAIDDLLNQMQETVAEAEEAEPLLAQKLYDSYRSTRQRGVDQAMSQAVELTRRGMKLEAEEVIEKASEGVSQLRKDLEDAAESVLGDESKALERALGELDRLDEQLTREIDQNQSSNEPQSEADSGATPGQGSTSEEDAKDPGNSEAGQPSQGSRRPQQQGSGKGESPAESESEGSPESSGLPSSQASPEQRDAGGKRSASAQQSEGGGPMQAFERGGPNAAPLTGEGFREWSDSLREVEEMVDDPELRSQAARIRDRARQIRIDFKRHSKEPEWNLVEEMIATPLRELKRNVSEEFVRRSAERNAAVPIDRDPVPPQFDNAVRQYYERLGSGQ</sequence>
<keyword evidence="2" id="KW-0472">Membrane</keyword>
<dbReference type="PANTHER" id="PTHR23159:SF31">
    <property type="entry name" value="CENTROSOME-ASSOCIATED PROTEIN CEP250 ISOFORM X1"/>
    <property type="match status" value="1"/>
</dbReference>
<comment type="caution">
    <text evidence="3">The sequence shown here is derived from an EMBL/GenBank/DDBJ whole genome shotgun (WGS) entry which is preliminary data.</text>
</comment>
<evidence type="ECO:0000313" key="3">
    <source>
        <dbReference type="EMBL" id="TWU48816.1"/>
    </source>
</evidence>
<feature type="compositionally biased region" description="Basic and acidic residues" evidence="1">
    <location>
        <begin position="948"/>
        <end position="972"/>
    </location>
</feature>
<gene>
    <name evidence="3" type="ORF">Poly51_47200</name>
</gene>
<evidence type="ECO:0000313" key="4">
    <source>
        <dbReference type="Proteomes" id="UP000318288"/>
    </source>
</evidence>
<feature type="region of interest" description="Disordered" evidence="1">
    <location>
        <begin position="488"/>
        <end position="510"/>
    </location>
</feature>
<dbReference type="AlphaFoldDB" id="A0A5C6EMN6"/>